<gene>
    <name evidence="4" type="ORF">VITISV_034212</name>
</gene>
<feature type="chain" id="PRO_5002679880" evidence="3">
    <location>
        <begin position="22"/>
        <end position="176"/>
    </location>
</feature>
<evidence type="ECO:0000313" key="4">
    <source>
        <dbReference type="EMBL" id="CAN72771.1"/>
    </source>
</evidence>
<evidence type="ECO:0000256" key="1">
    <source>
        <dbReference type="ARBA" id="ARBA00010582"/>
    </source>
</evidence>
<keyword evidence="2" id="KW-0812">Transmembrane</keyword>
<dbReference type="Pfam" id="PF02704">
    <property type="entry name" value="GASA"/>
    <property type="match status" value="1"/>
</dbReference>
<dbReference type="PANTHER" id="PTHR23201:SF12">
    <property type="entry name" value="OS05G0432200 PROTEIN"/>
    <property type="match status" value="1"/>
</dbReference>
<evidence type="ECO:0000256" key="3">
    <source>
        <dbReference type="SAM" id="SignalP"/>
    </source>
</evidence>
<dbReference type="InterPro" id="IPR003854">
    <property type="entry name" value="GASA"/>
</dbReference>
<comment type="similarity">
    <text evidence="1">Belongs to the GASA family.</text>
</comment>
<proteinExistence type="inferred from homology"/>
<keyword evidence="2" id="KW-0472">Membrane</keyword>
<feature type="transmembrane region" description="Helical" evidence="2">
    <location>
        <begin position="122"/>
        <end position="142"/>
    </location>
</feature>
<reference evidence="4" key="1">
    <citation type="journal article" date="2007" name="PLoS ONE">
        <title>The first genome sequence of an elite grapevine cultivar (Pinot noir Vitis vinifera L.): coping with a highly heterozygous genome.</title>
        <authorList>
            <person name="Velasco R."/>
            <person name="Zharkikh A."/>
            <person name="Troggio M."/>
            <person name="Cartwright D.A."/>
            <person name="Cestaro A."/>
            <person name="Pruss D."/>
            <person name="Pindo M."/>
            <person name="FitzGerald L.M."/>
            <person name="Vezzulli S."/>
            <person name="Reid J."/>
            <person name="Malacarne G."/>
            <person name="Iliev D."/>
            <person name="Coppola G."/>
            <person name="Wardell B."/>
            <person name="Micheletti D."/>
            <person name="Macalma T."/>
            <person name="Facci M."/>
            <person name="Mitchell J.T."/>
            <person name="Perazzolli M."/>
            <person name="Eldredge G."/>
            <person name="Gatto P."/>
            <person name="Oyzerski R."/>
            <person name="Moretto M."/>
            <person name="Gutin N."/>
            <person name="Stefanini M."/>
            <person name="Chen Y."/>
            <person name="Segala C."/>
            <person name="Davenport C."/>
            <person name="Dematte L."/>
            <person name="Mraz A."/>
            <person name="Battilana J."/>
            <person name="Stormo K."/>
            <person name="Costa F."/>
            <person name="Tao Q."/>
            <person name="Si-Ammour A."/>
            <person name="Harkins T."/>
            <person name="Lackey A."/>
            <person name="Perbost C."/>
            <person name="Taillon B."/>
            <person name="Stella A."/>
            <person name="Solovyev V."/>
            <person name="Fawcett J.A."/>
            <person name="Sterck L."/>
            <person name="Vandepoele K."/>
            <person name="Grando S.M."/>
            <person name="Toppo S."/>
            <person name="Moser C."/>
            <person name="Lanchbury J."/>
            <person name="Bogden R."/>
            <person name="Skolnick M."/>
            <person name="Sgaramella V."/>
            <person name="Bhatnagar S.K."/>
            <person name="Fontana P."/>
            <person name="Gutin A."/>
            <person name="Van de Peer Y."/>
            <person name="Salamini F."/>
            <person name="Viola R."/>
        </authorList>
    </citation>
    <scope>NUCLEOTIDE SEQUENCE</scope>
</reference>
<dbReference type="AlphaFoldDB" id="A5BWB3"/>
<evidence type="ECO:0000256" key="2">
    <source>
        <dbReference type="SAM" id="Phobius"/>
    </source>
</evidence>
<keyword evidence="3" id="KW-0732">Signal</keyword>
<keyword evidence="2" id="KW-1133">Transmembrane helix</keyword>
<name>A5BWB3_VITVI</name>
<sequence>MATNKALTLVLVILCFVLVHELETKSGHLVTANAEKIDCKSKCAYRCSKAGWHKLCLRACNTCCERCNCVPPGTAGNEDVCPCYAKMTTHGGFHVYTIRTSTYATVCMLTKMYKNKTRSMQILRALGLVAMCLETGIAWAHILVAVSAWRNAVASLAASFTCAAAHILPRCLPASP</sequence>
<dbReference type="PANTHER" id="PTHR23201">
    <property type="entry name" value="EXTENSIN, PROLINE-RICH PROTEIN"/>
    <property type="match status" value="1"/>
</dbReference>
<organism evidence="4">
    <name type="scientific">Vitis vinifera</name>
    <name type="common">Grape</name>
    <dbReference type="NCBI Taxonomy" id="29760"/>
    <lineage>
        <taxon>Eukaryota</taxon>
        <taxon>Viridiplantae</taxon>
        <taxon>Streptophyta</taxon>
        <taxon>Embryophyta</taxon>
        <taxon>Tracheophyta</taxon>
        <taxon>Spermatophyta</taxon>
        <taxon>Magnoliopsida</taxon>
        <taxon>eudicotyledons</taxon>
        <taxon>Gunneridae</taxon>
        <taxon>Pentapetalae</taxon>
        <taxon>rosids</taxon>
        <taxon>Vitales</taxon>
        <taxon>Vitaceae</taxon>
        <taxon>Viteae</taxon>
        <taxon>Vitis</taxon>
    </lineage>
</organism>
<feature type="signal peptide" evidence="3">
    <location>
        <begin position="1"/>
        <end position="21"/>
    </location>
</feature>
<dbReference type="EMBL" id="AM473501">
    <property type="protein sequence ID" value="CAN72771.1"/>
    <property type="molecule type" value="Genomic_DNA"/>
</dbReference>
<protein>
    <submittedName>
        <fullName evidence="4">Uncharacterized protein</fullName>
    </submittedName>
</protein>
<accession>A5BWB3</accession>